<dbReference type="GO" id="GO:0008270">
    <property type="term" value="F:zinc ion binding"/>
    <property type="evidence" value="ECO:0007669"/>
    <property type="project" value="TreeGrafter"/>
</dbReference>
<keyword evidence="8" id="KW-0479">Metal-binding</keyword>
<dbReference type="EMBL" id="KL363273">
    <property type="protein sequence ID" value="KFD49342.1"/>
    <property type="molecule type" value="Genomic_DNA"/>
</dbReference>
<dbReference type="GO" id="GO:0016603">
    <property type="term" value="F:glutaminyl-peptide cyclotransferase activity"/>
    <property type="evidence" value="ECO:0007669"/>
    <property type="project" value="UniProtKB-EC"/>
</dbReference>
<evidence type="ECO:0000313" key="14">
    <source>
        <dbReference type="EMBL" id="KFD49342.1"/>
    </source>
</evidence>
<evidence type="ECO:0000256" key="5">
    <source>
        <dbReference type="ARBA" id="ARBA00016861"/>
    </source>
</evidence>
<gene>
    <name evidence="14" type="ORF">M513_09789</name>
    <name evidence="15" type="ORF">M514_09789</name>
</gene>
<evidence type="ECO:0000259" key="13">
    <source>
        <dbReference type="Pfam" id="PF04389"/>
    </source>
</evidence>
<evidence type="ECO:0000256" key="12">
    <source>
        <dbReference type="SAM" id="SignalP"/>
    </source>
</evidence>
<dbReference type="AlphaFoldDB" id="A0A085NMA4"/>
<reference evidence="15 16" key="1">
    <citation type="journal article" date="2014" name="Nat. Genet.">
        <title>Genome and transcriptome of the porcine whipworm Trichuris suis.</title>
        <authorList>
            <person name="Jex A.R."/>
            <person name="Nejsum P."/>
            <person name="Schwarz E.M."/>
            <person name="Hu L."/>
            <person name="Young N.D."/>
            <person name="Hall R.S."/>
            <person name="Korhonen P.K."/>
            <person name="Liao S."/>
            <person name="Thamsborg S."/>
            <person name="Xia J."/>
            <person name="Xu P."/>
            <person name="Wang S."/>
            <person name="Scheerlinck J.P."/>
            <person name="Hofmann A."/>
            <person name="Sternberg P.W."/>
            <person name="Wang J."/>
            <person name="Gasser R.B."/>
        </authorList>
    </citation>
    <scope>NUCLEOTIDE SEQUENCE [LARGE SCALE GENOMIC DNA]</scope>
    <source>
        <strain evidence="15">DCEP-RM93F</strain>
        <strain evidence="14">DCEP-RM93M</strain>
    </source>
</reference>
<dbReference type="InterPro" id="IPR040234">
    <property type="entry name" value="QC/QCL"/>
</dbReference>
<evidence type="ECO:0000256" key="3">
    <source>
        <dbReference type="ARBA" id="ARBA00006014"/>
    </source>
</evidence>
<dbReference type="EC" id="2.3.2.5" evidence="4"/>
<dbReference type="InterPro" id="IPR037457">
    <property type="entry name" value="M28_QC"/>
</dbReference>
<dbReference type="Proteomes" id="UP000030764">
    <property type="component" value="Unassembled WGS sequence"/>
</dbReference>
<comment type="catalytic activity">
    <reaction evidence="1">
        <text>N-terminal L-glutaminyl-[peptide] = N-terminal 5-oxo-L-prolyl-[peptide] + NH4(+)</text>
        <dbReference type="Rhea" id="RHEA:23652"/>
        <dbReference type="Rhea" id="RHEA-COMP:11736"/>
        <dbReference type="Rhea" id="RHEA-COMP:11846"/>
        <dbReference type="ChEBI" id="CHEBI:28938"/>
        <dbReference type="ChEBI" id="CHEBI:64722"/>
        <dbReference type="ChEBI" id="CHEBI:87215"/>
        <dbReference type="EC" id="2.3.2.5"/>
    </reaction>
</comment>
<dbReference type="Proteomes" id="UP000030758">
    <property type="component" value="Unassembled WGS sequence"/>
</dbReference>
<dbReference type="InterPro" id="IPR007484">
    <property type="entry name" value="Peptidase_M28"/>
</dbReference>
<evidence type="ECO:0000256" key="7">
    <source>
        <dbReference type="ARBA" id="ARBA00022679"/>
    </source>
</evidence>
<feature type="chain" id="PRO_5007379662" description="Glutaminyl-peptide cyclotransferase" evidence="12">
    <location>
        <begin position="26"/>
        <end position="355"/>
    </location>
</feature>
<evidence type="ECO:0000256" key="10">
    <source>
        <dbReference type="ARBA" id="ARBA00023157"/>
    </source>
</evidence>
<dbReference type="Gene3D" id="3.40.630.10">
    <property type="entry name" value="Zn peptidases"/>
    <property type="match status" value="1"/>
</dbReference>
<keyword evidence="9" id="KW-0862">Zinc</keyword>
<dbReference type="PANTHER" id="PTHR12283">
    <property type="entry name" value="GLUTAMINYL-PEPTIDE CYCLOTRANSFERASE"/>
    <property type="match status" value="1"/>
</dbReference>
<protein>
    <recommendedName>
        <fullName evidence="5">Glutaminyl-peptide cyclotransferase</fullName>
        <ecNumber evidence="4">2.3.2.5</ecNumber>
    </recommendedName>
</protein>
<feature type="signal peptide" evidence="12">
    <location>
        <begin position="1"/>
        <end position="25"/>
    </location>
</feature>
<dbReference type="CDD" id="cd03880">
    <property type="entry name" value="M28_QC_like"/>
    <property type="match status" value="1"/>
</dbReference>
<dbReference type="PANTHER" id="PTHR12283:SF6">
    <property type="entry name" value="GLUTAMINYL-PEPTIDE CYCLOTRANSFERASE-RELATED"/>
    <property type="match status" value="1"/>
</dbReference>
<evidence type="ECO:0000256" key="6">
    <source>
        <dbReference type="ARBA" id="ARBA00022525"/>
    </source>
</evidence>
<keyword evidence="7" id="KW-0808">Transferase</keyword>
<proteinExistence type="inferred from homology"/>
<keyword evidence="16" id="KW-1185">Reference proteome</keyword>
<keyword evidence="11" id="KW-0012">Acyltransferase</keyword>
<dbReference type="FunFam" id="3.40.630.10:FF:000029">
    <property type="entry name" value="Glutaminyl-peptide cyclotransferase"/>
    <property type="match status" value="1"/>
</dbReference>
<keyword evidence="10" id="KW-1015">Disulfide bond</keyword>
<keyword evidence="6" id="KW-0964">Secreted</keyword>
<name>A0A085NMA4_9BILA</name>
<evidence type="ECO:0000256" key="11">
    <source>
        <dbReference type="ARBA" id="ARBA00023315"/>
    </source>
</evidence>
<organism evidence="15">
    <name type="scientific">Trichuris suis</name>
    <name type="common">pig whipworm</name>
    <dbReference type="NCBI Taxonomy" id="68888"/>
    <lineage>
        <taxon>Eukaryota</taxon>
        <taxon>Metazoa</taxon>
        <taxon>Ecdysozoa</taxon>
        <taxon>Nematoda</taxon>
        <taxon>Enoplea</taxon>
        <taxon>Dorylaimia</taxon>
        <taxon>Trichinellida</taxon>
        <taxon>Trichuridae</taxon>
        <taxon>Trichuris</taxon>
    </lineage>
</organism>
<evidence type="ECO:0000256" key="1">
    <source>
        <dbReference type="ARBA" id="ARBA00000001"/>
    </source>
</evidence>
<sequence length="355" mass="40648">MFGKSSLTMILWLLVCFMLHVPAVAATVHSSYLWHSQWLTNQASHKPSFFNTNQIERLCALSNSSRLRNYLRPILVSRPVGSDNHVRVQKYLRQSMENLGYAVEADPFTLKTNVGLKTFTNIIATLNPAAPRRLTLACHYDSKDFRPEFDFIGATDSAVPCALMLDVADSLQHYACNGSAKDLTLQFIFFDGEEAFKEWSSVDSLYGSQQLAAKWAQQRYPPYHPNARRELDRMDALVLLDLMGAKNPNFFAHHQYTFLNVYRILPETEAQLKMVKGCLHQAATMFHNQMVRALIEDDHLPFLERGVRVVHLIPLPFPTVWHTSKDDESALHYPTIENLATIFRVFTARYLKIII</sequence>
<dbReference type="Pfam" id="PF04389">
    <property type="entry name" value="Peptidase_M28"/>
    <property type="match status" value="1"/>
</dbReference>
<dbReference type="GO" id="GO:0005576">
    <property type="term" value="C:extracellular region"/>
    <property type="evidence" value="ECO:0007669"/>
    <property type="project" value="UniProtKB-SubCell"/>
</dbReference>
<keyword evidence="12" id="KW-0732">Signal</keyword>
<dbReference type="EMBL" id="KL367486">
    <property type="protein sequence ID" value="KFD70600.1"/>
    <property type="molecule type" value="Genomic_DNA"/>
</dbReference>
<evidence type="ECO:0000313" key="16">
    <source>
        <dbReference type="Proteomes" id="UP000030764"/>
    </source>
</evidence>
<evidence type="ECO:0000313" key="15">
    <source>
        <dbReference type="EMBL" id="KFD70600.1"/>
    </source>
</evidence>
<comment type="similarity">
    <text evidence="3">Belongs to the glutaminyl-peptide cyclotransferase family.</text>
</comment>
<evidence type="ECO:0000256" key="4">
    <source>
        <dbReference type="ARBA" id="ARBA00012012"/>
    </source>
</evidence>
<accession>A0A085NMA4</accession>
<comment type="subcellular location">
    <subcellularLocation>
        <location evidence="2">Secreted</location>
    </subcellularLocation>
</comment>
<evidence type="ECO:0000256" key="2">
    <source>
        <dbReference type="ARBA" id="ARBA00004613"/>
    </source>
</evidence>
<evidence type="ECO:0000256" key="8">
    <source>
        <dbReference type="ARBA" id="ARBA00022723"/>
    </source>
</evidence>
<feature type="domain" description="Peptidase M28" evidence="13">
    <location>
        <begin position="121"/>
        <end position="344"/>
    </location>
</feature>
<evidence type="ECO:0000256" key="9">
    <source>
        <dbReference type="ARBA" id="ARBA00022833"/>
    </source>
</evidence>
<dbReference type="SUPFAM" id="SSF53187">
    <property type="entry name" value="Zn-dependent exopeptidases"/>
    <property type="match status" value="1"/>
</dbReference>